<dbReference type="GO" id="GO:0009007">
    <property type="term" value="F:site-specific DNA-methyltransferase (adenine-specific) activity"/>
    <property type="evidence" value="ECO:0007669"/>
    <property type="project" value="UniProtKB-EC"/>
</dbReference>
<dbReference type="InterPro" id="IPR002941">
    <property type="entry name" value="DNA_methylase_N4/N6"/>
</dbReference>
<dbReference type="PANTHER" id="PTHR13370">
    <property type="entry name" value="RNA METHYLASE-RELATED"/>
    <property type="match status" value="1"/>
</dbReference>
<dbReference type="EMBL" id="QLTW01000063">
    <property type="protein sequence ID" value="MBT9145224.1"/>
    <property type="molecule type" value="Genomic_DNA"/>
</dbReference>
<gene>
    <name evidence="6" type="primary">yhdJ_1</name>
    <name evidence="6" type="ORF">DDT42_01094</name>
</gene>
<evidence type="ECO:0000259" key="5">
    <source>
        <dbReference type="Pfam" id="PF01555"/>
    </source>
</evidence>
<reference evidence="6 7" key="1">
    <citation type="journal article" date="2021" name="bioRxiv">
        <title>Unique metabolic strategies in Hadean analogues reveal hints for primordial physiology.</title>
        <authorList>
            <person name="Nobu M.K."/>
            <person name="Nakai R."/>
            <person name="Tamazawa S."/>
            <person name="Mori H."/>
            <person name="Toyoda A."/>
            <person name="Ijiri A."/>
            <person name="Suzuki S."/>
            <person name="Kurokawa K."/>
            <person name="Kamagata Y."/>
            <person name="Tamaki H."/>
        </authorList>
    </citation>
    <scope>NUCLEOTIDE SEQUENCE [LARGE SCALE GENOMIC DNA]</scope>
    <source>
        <strain evidence="6">BS525</strain>
    </source>
</reference>
<feature type="domain" description="DNA methylase N-4/N-6" evidence="5">
    <location>
        <begin position="124"/>
        <end position="364"/>
    </location>
</feature>
<keyword evidence="4" id="KW-0949">S-adenosyl-L-methionine</keyword>
<accession>A0A9E2BLH9</accession>
<dbReference type="EC" id="2.1.1.72" evidence="6"/>
<evidence type="ECO:0000256" key="4">
    <source>
        <dbReference type="ARBA" id="ARBA00022691"/>
    </source>
</evidence>
<keyword evidence="3 6" id="KW-0808">Transferase</keyword>
<dbReference type="InterPro" id="IPR002052">
    <property type="entry name" value="DNA_methylase_N6_adenine_CS"/>
</dbReference>
<evidence type="ECO:0000313" key="7">
    <source>
        <dbReference type="Proteomes" id="UP000811545"/>
    </source>
</evidence>
<dbReference type="PROSITE" id="PS00092">
    <property type="entry name" value="N6_MTASE"/>
    <property type="match status" value="1"/>
</dbReference>
<dbReference type="InterPro" id="IPR029063">
    <property type="entry name" value="SAM-dependent_MTases_sf"/>
</dbReference>
<name>A0A9E2BLH9_PSYF1</name>
<dbReference type="GO" id="GO:0008170">
    <property type="term" value="F:N-methyltransferase activity"/>
    <property type="evidence" value="ECO:0007669"/>
    <property type="project" value="InterPro"/>
</dbReference>
<dbReference type="AlphaFoldDB" id="A0A9E2BLH9"/>
<organism evidence="6 7">
    <name type="scientific">Psychracetigena formicireducens</name>
    <dbReference type="NCBI Taxonomy" id="2986056"/>
    <lineage>
        <taxon>Bacteria</taxon>
        <taxon>Bacillati</taxon>
        <taxon>Candidatus Lithacetigenota</taxon>
        <taxon>Candidatus Psychracetigena</taxon>
    </lineage>
</organism>
<protein>
    <submittedName>
        <fullName evidence="6">DNA adenine methyltransferase YhdJ</fullName>
        <ecNumber evidence="6">2.1.1.72</ecNumber>
    </submittedName>
</protein>
<dbReference type="SUPFAM" id="SSF53335">
    <property type="entry name" value="S-adenosyl-L-methionine-dependent methyltransferases"/>
    <property type="match status" value="1"/>
</dbReference>
<dbReference type="Proteomes" id="UP000811545">
    <property type="component" value="Unassembled WGS sequence"/>
</dbReference>
<proteinExistence type="inferred from homology"/>
<evidence type="ECO:0000256" key="3">
    <source>
        <dbReference type="ARBA" id="ARBA00022679"/>
    </source>
</evidence>
<dbReference type="PANTHER" id="PTHR13370:SF24">
    <property type="entry name" value="TYPE III RESTRICTION-MODIFICATION ENZYME STYLTI MOD SUBUNIT"/>
    <property type="match status" value="1"/>
</dbReference>
<comment type="caution">
    <text evidence="6">The sequence shown here is derived from an EMBL/GenBank/DDBJ whole genome shotgun (WGS) entry which is preliminary data.</text>
</comment>
<sequence>MTNKLNEYDVGFLIEKLQKGESIPEDYKYKLFPVKQKEYKLVYAGKMRKEDILANEDGVFPVPLQVEKVFNGEEYPPLNSPLNKGGQRGVGWRNMIVFGDNLHFLKTICENKDPLIKDKVKGKVKLIYIDPPFGTGDEYDANRCQKAYTARAKGAEFVEFLRRRLILAREILADDGSIFVRQDYHFGHYVKIIMDEIFGYENFRNEIVWHYRRWTVGEKQFQNMHDIILFYTKSDNYYFNVPFEPYGEWIKKDYQYIDEESGKRWRWHTVKGKRYKVYLEDENKGVKANDVWTIQYIVSTANERVGFATQKPEALLKRIVLASSNPGDIIADFFCGSGTTLAVAEKLGRRWLGSDLSKFAIQVTRKRLLDIYNSKDLQNDDNK</sequence>
<dbReference type="PRINTS" id="PR00506">
    <property type="entry name" value="D21N6MTFRASE"/>
</dbReference>
<comment type="similarity">
    <text evidence="1">Belongs to the N(4)/N(6)-methyltransferase family.</text>
</comment>
<evidence type="ECO:0000256" key="1">
    <source>
        <dbReference type="ARBA" id="ARBA00006594"/>
    </source>
</evidence>
<evidence type="ECO:0000256" key="2">
    <source>
        <dbReference type="ARBA" id="ARBA00022603"/>
    </source>
</evidence>
<dbReference type="GO" id="GO:0003677">
    <property type="term" value="F:DNA binding"/>
    <property type="evidence" value="ECO:0007669"/>
    <property type="project" value="InterPro"/>
</dbReference>
<evidence type="ECO:0000313" key="6">
    <source>
        <dbReference type="EMBL" id="MBT9145224.1"/>
    </source>
</evidence>
<dbReference type="Gene3D" id="3.40.50.150">
    <property type="entry name" value="Vaccinia Virus protein VP39"/>
    <property type="match status" value="1"/>
</dbReference>
<dbReference type="Pfam" id="PF01555">
    <property type="entry name" value="N6_N4_Mtase"/>
    <property type="match status" value="1"/>
</dbReference>
<dbReference type="GO" id="GO:0032259">
    <property type="term" value="P:methylation"/>
    <property type="evidence" value="ECO:0007669"/>
    <property type="project" value="UniProtKB-KW"/>
</dbReference>
<dbReference type="GO" id="GO:0005737">
    <property type="term" value="C:cytoplasm"/>
    <property type="evidence" value="ECO:0007669"/>
    <property type="project" value="TreeGrafter"/>
</dbReference>
<dbReference type="InterPro" id="IPR002295">
    <property type="entry name" value="N4/N6-MTase_EcoPI_Mod-like"/>
</dbReference>
<keyword evidence="2 6" id="KW-0489">Methyltransferase</keyword>